<dbReference type="Pfam" id="PF18929">
    <property type="entry name" value="DUF5678"/>
    <property type="match status" value="1"/>
</dbReference>
<proteinExistence type="predicted"/>
<gene>
    <name evidence="2" type="ORF">LCGC14_0382280</name>
</gene>
<dbReference type="AlphaFoldDB" id="A0A0F9T7S0"/>
<reference evidence="2" key="1">
    <citation type="journal article" date="2015" name="Nature">
        <title>Complex archaea that bridge the gap between prokaryotes and eukaryotes.</title>
        <authorList>
            <person name="Spang A."/>
            <person name="Saw J.H."/>
            <person name="Jorgensen S.L."/>
            <person name="Zaremba-Niedzwiedzka K."/>
            <person name="Martijn J."/>
            <person name="Lind A.E."/>
            <person name="van Eijk R."/>
            <person name="Schleper C."/>
            <person name="Guy L."/>
            <person name="Ettema T.J."/>
        </authorList>
    </citation>
    <scope>NUCLEOTIDE SEQUENCE</scope>
</reference>
<name>A0A0F9T7S0_9ZZZZ</name>
<organism evidence="2">
    <name type="scientific">marine sediment metagenome</name>
    <dbReference type="NCBI Taxonomy" id="412755"/>
    <lineage>
        <taxon>unclassified sequences</taxon>
        <taxon>metagenomes</taxon>
        <taxon>ecological metagenomes</taxon>
    </lineage>
</organism>
<accession>A0A0F9T7S0</accession>
<protein>
    <recommendedName>
        <fullName evidence="1">DUF5678 domain-containing protein</fullName>
    </recommendedName>
</protein>
<feature type="domain" description="DUF5678" evidence="1">
    <location>
        <begin position="44"/>
        <end position="89"/>
    </location>
</feature>
<dbReference type="EMBL" id="LAZR01000313">
    <property type="protein sequence ID" value="KKN75229.1"/>
    <property type="molecule type" value="Genomic_DNA"/>
</dbReference>
<evidence type="ECO:0000313" key="2">
    <source>
        <dbReference type="EMBL" id="KKN75229.1"/>
    </source>
</evidence>
<evidence type="ECO:0000259" key="1">
    <source>
        <dbReference type="Pfam" id="PF18929"/>
    </source>
</evidence>
<sequence length="99" mass="10903">MSTTFTATRYSFNPNCTTFSVKQVSPLTPGVREQRWFYAHEAEMVAQYGGRWIAISGETVIGVGDGASEAAEQARARGFSDMALIQVPKRLGEWDNLIA</sequence>
<comment type="caution">
    <text evidence="2">The sequence shown here is derived from an EMBL/GenBank/DDBJ whole genome shotgun (WGS) entry which is preliminary data.</text>
</comment>
<dbReference type="InterPro" id="IPR043734">
    <property type="entry name" value="DUF5678"/>
</dbReference>